<feature type="region of interest" description="Disordered" evidence="1">
    <location>
        <begin position="1"/>
        <end position="47"/>
    </location>
</feature>
<keyword evidence="2" id="KW-0472">Membrane</keyword>
<feature type="region of interest" description="Disordered" evidence="1">
    <location>
        <begin position="114"/>
        <end position="135"/>
    </location>
</feature>
<reference evidence="3 4" key="1">
    <citation type="journal article" name="Sci. Rep.">
        <title>Telomere-to-telomere assembled and centromere annotated genomes of the two main subspecies of the button mushroom Agaricus bisporus reveal especially polymorphic chromosome ends.</title>
        <authorList>
            <person name="Sonnenberg A.S.M."/>
            <person name="Sedaghat-Telgerd N."/>
            <person name="Lavrijssen B."/>
            <person name="Ohm R.A."/>
            <person name="Hendrickx P.M."/>
            <person name="Scholtmeijer K."/>
            <person name="Baars J.J.P."/>
            <person name="van Peer A."/>
        </authorList>
    </citation>
    <scope>NUCLEOTIDE SEQUENCE [LARGE SCALE GENOMIC DNA]</scope>
    <source>
        <strain evidence="3 4">H119_p4</strain>
    </source>
</reference>
<feature type="compositionally biased region" description="Basic and acidic residues" evidence="1">
    <location>
        <begin position="15"/>
        <end position="45"/>
    </location>
</feature>
<feature type="transmembrane region" description="Helical" evidence="2">
    <location>
        <begin position="53"/>
        <end position="70"/>
    </location>
</feature>
<feature type="compositionally biased region" description="Low complexity" evidence="1">
    <location>
        <begin position="119"/>
        <end position="130"/>
    </location>
</feature>
<gene>
    <name evidence="3" type="ORF">Agabi119p4_9583</name>
</gene>
<dbReference type="EMBL" id="JABXXO010000013">
    <property type="protein sequence ID" value="KAF7761591.1"/>
    <property type="molecule type" value="Genomic_DNA"/>
</dbReference>
<sequence>MTQRQAEDEQPLLDVNHHDEDTEDRALDSDGGEDNRDTTVVDERFNPPPPSPWKRLALLLFIVFLFYIAFQMRSSIPNKKAKVVYASRYSKEHKFRPAASPIITEALKDGRTRLRGAYPTPASTATPTTTARKKRRSVIPRLPSFSFLIQTLPFKARVKHRFRTPEQ</sequence>
<evidence type="ECO:0000313" key="4">
    <source>
        <dbReference type="Proteomes" id="UP000629468"/>
    </source>
</evidence>
<dbReference type="Proteomes" id="UP000629468">
    <property type="component" value="Unassembled WGS sequence"/>
</dbReference>
<keyword evidence="2" id="KW-0812">Transmembrane</keyword>
<protein>
    <recommendedName>
        <fullName evidence="5">Transmembrane protein</fullName>
    </recommendedName>
</protein>
<accession>A0A8H7EWY7</accession>
<evidence type="ECO:0008006" key="5">
    <source>
        <dbReference type="Google" id="ProtNLM"/>
    </source>
</evidence>
<evidence type="ECO:0000256" key="2">
    <source>
        <dbReference type="SAM" id="Phobius"/>
    </source>
</evidence>
<proteinExistence type="predicted"/>
<organism evidence="3 4">
    <name type="scientific">Agaricus bisporus var. burnettii</name>
    <dbReference type="NCBI Taxonomy" id="192524"/>
    <lineage>
        <taxon>Eukaryota</taxon>
        <taxon>Fungi</taxon>
        <taxon>Dikarya</taxon>
        <taxon>Basidiomycota</taxon>
        <taxon>Agaricomycotina</taxon>
        <taxon>Agaricomycetes</taxon>
        <taxon>Agaricomycetidae</taxon>
        <taxon>Agaricales</taxon>
        <taxon>Agaricineae</taxon>
        <taxon>Agaricaceae</taxon>
        <taxon>Agaricus</taxon>
    </lineage>
</organism>
<dbReference type="AlphaFoldDB" id="A0A8H7EWY7"/>
<keyword evidence="2" id="KW-1133">Transmembrane helix</keyword>
<name>A0A8H7EWY7_AGABI</name>
<evidence type="ECO:0000256" key="1">
    <source>
        <dbReference type="SAM" id="MobiDB-lite"/>
    </source>
</evidence>
<comment type="caution">
    <text evidence="3">The sequence shown here is derived from an EMBL/GenBank/DDBJ whole genome shotgun (WGS) entry which is preliminary data.</text>
</comment>
<evidence type="ECO:0000313" key="3">
    <source>
        <dbReference type="EMBL" id="KAF7761591.1"/>
    </source>
</evidence>